<evidence type="ECO:0000313" key="3">
    <source>
        <dbReference type="EMBL" id="CAK75806.1"/>
    </source>
</evidence>
<dbReference type="KEGG" id="ptm:GSPATT00011406001"/>
<dbReference type="HOGENOM" id="CLU_444448_0_0_1"/>
<dbReference type="PROSITE" id="PS50969">
    <property type="entry name" value="FCP1"/>
    <property type="match status" value="1"/>
</dbReference>
<evidence type="ECO:0000259" key="2">
    <source>
        <dbReference type="PROSITE" id="PS50969"/>
    </source>
</evidence>
<proteinExistence type="predicted"/>
<dbReference type="PANTHER" id="PTHR12210">
    <property type="entry name" value="DULLARD PROTEIN PHOSPHATASE"/>
    <property type="match status" value="1"/>
</dbReference>
<dbReference type="InParanoid" id="A0CYD9"/>
<dbReference type="Pfam" id="PF03031">
    <property type="entry name" value="NIF"/>
    <property type="match status" value="1"/>
</dbReference>
<dbReference type="InterPro" id="IPR004274">
    <property type="entry name" value="FCP1_dom"/>
</dbReference>
<dbReference type="Gene3D" id="3.40.50.1000">
    <property type="entry name" value="HAD superfamily/HAD-like"/>
    <property type="match status" value="1"/>
</dbReference>
<dbReference type="FunFam" id="3.40.50.1000:FF:000121">
    <property type="entry name" value="Uncharacterized protein"/>
    <property type="match status" value="1"/>
</dbReference>
<dbReference type="InterPro" id="IPR011948">
    <property type="entry name" value="Dullard_phosphatase"/>
</dbReference>
<feature type="compositionally biased region" description="Polar residues" evidence="1">
    <location>
        <begin position="79"/>
        <end position="111"/>
    </location>
</feature>
<organism evidence="3 4">
    <name type="scientific">Paramecium tetraurelia</name>
    <dbReference type="NCBI Taxonomy" id="5888"/>
    <lineage>
        <taxon>Eukaryota</taxon>
        <taxon>Sar</taxon>
        <taxon>Alveolata</taxon>
        <taxon>Ciliophora</taxon>
        <taxon>Intramacronucleata</taxon>
        <taxon>Oligohymenophorea</taxon>
        <taxon>Peniculida</taxon>
        <taxon>Parameciidae</taxon>
        <taxon>Paramecium</taxon>
    </lineage>
</organism>
<dbReference type="GO" id="GO:0004721">
    <property type="term" value="F:phosphoprotein phosphatase activity"/>
    <property type="evidence" value="ECO:0000318"/>
    <property type="project" value="GO_Central"/>
</dbReference>
<dbReference type="RefSeq" id="XP_001443203.1">
    <property type="nucleotide sequence ID" value="XM_001443166.1"/>
</dbReference>
<feature type="compositionally biased region" description="Basic and acidic residues" evidence="1">
    <location>
        <begin position="145"/>
        <end position="157"/>
    </location>
</feature>
<evidence type="ECO:0000313" key="4">
    <source>
        <dbReference type="Proteomes" id="UP000000600"/>
    </source>
</evidence>
<feature type="domain" description="FCP1 homology" evidence="2">
    <location>
        <begin position="432"/>
        <end position="594"/>
    </location>
</feature>
<dbReference type="InterPro" id="IPR023214">
    <property type="entry name" value="HAD_sf"/>
</dbReference>
<feature type="region of interest" description="Disordered" evidence="1">
    <location>
        <begin position="25"/>
        <end position="53"/>
    </location>
</feature>
<keyword evidence="4" id="KW-1185">Reference proteome</keyword>
<gene>
    <name evidence="3" type="ORF">GSPATT00011406001</name>
</gene>
<dbReference type="NCBIfam" id="TIGR02251">
    <property type="entry name" value="HIF-SF_euk"/>
    <property type="match status" value="1"/>
</dbReference>
<name>A0CYD9_PARTE</name>
<feature type="region of interest" description="Disordered" evidence="1">
    <location>
        <begin position="141"/>
        <end position="170"/>
    </location>
</feature>
<protein>
    <recommendedName>
        <fullName evidence="2">FCP1 homology domain-containing protein</fullName>
    </recommendedName>
</protein>
<reference evidence="3 4" key="1">
    <citation type="journal article" date="2006" name="Nature">
        <title>Global trends of whole-genome duplications revealed by the ciliate Paramecium tetraurelia.</title>
        <authorList>
            <consortium name="Genoscope"/>
            <person name="Aury J.-M."/>
            <person name="Jaillon O."/>
            <person name="Duret L."/>
            <person name="Noel B."/>
            <person name="Jubin C."/>
            <person name="Porcel B.M."/>
            <person name="Segurens B."/>
            <person name="Daubin V."/>
            <person name="Anthouard V."/>
            <person name="Aiach N."/>
            <person name="Arnaiz O."/>
            <person name="Billaut A."/>
            <person name="Beisson J."/>
            <person name="Blanc I."/>
            <person name="Bouhouche K."/>
            <person name="Camara F."/>
            <person name="Duharcourt S."/>
            <person name="Guigo R."/>
            <person name="Gogendeau D."/>
            <person name="Katinka M."/>
            <person name="Keller A.-M."/>
            <person name="Kissmehl R."/>
            <person name="Klotz C."/>
            <person name="Koll F."/>
            <person name="Le Moue A."/>
            <person name="Lepere C."/>
            <person name="Malinsky S."/>
            <person name="Nowacki M."/>
            <person name="Nowak J.K."/>
            <person name="Plattner H."/>
            <person name="Poulain J."/>
            <person name="Ruiz F."/>
            <person name="Serrano V."/>
            <person name="Zagulski M."/>
            <person name="Dessen P."/>
            <person name="Betermier M."/>
            <person name="Weissenbach J."/>
            <person name="Scarpelli C."/>
            <person name="Schachter V."/>
            <person name="Sperling L."/>
            <person name="Meyer E."/>
            <person name="Cohen J."/>
            <person name="Wincker P."/>
        </authorList>
    </citation>
    <scope>NUCLEOTIDE SEQUENCE [LARGE SCALE GENOMIC DNA]</scope>
    <source>
        <strain evidence="3 4">Stock d4-2</strain>
    </source>
</reference>
<feature type="compositionally biased region" description="Low complexity" evidence="1">
    <location>
        <begin position="158"/>
        <end position="170"/>
    </location>
</feature>
<dbReference type="AlphaFoldDB" id="A0CYD9"/>
<dbReference type="GeneID" id="5028988"/>
<dbReference type="EMBL" id="CT868219">
    <property type="protein sequence ID" value="CAK75806.1"/>
    <property type="molecule type" value="Genomic_DNA"/>
</dbReference>
<accession>A0CYD9</accession>
<dbReference type="STRING" id="5888.A0CYD9"/>
<feature type="compositionally biased region" description="Low complexity" evidence="1">
    <location>
        <begin position="287"/>
        <end position="296"/>
    </location>
</feature>
<sequence>MLRTNMSIVNLNHQQSSSSLLQALVNQRPKSSQKSHSQKRVPSTKSSKTNQIGQPSYKVHFILNKIQLVTSSLCQPIPNQKQEVSQRTNETLKPNDNSTTEPLQSQRIQEQQSEKKTNKKASLIQRTIFGQSAASLGIKQKTVKLTRESRSNSKKEMQQSIIEESTQQQQVKKEVENPEATQKLEQLISKYKNTSFFNQTYQSNQTSTQQINPQIVISVSQPKENQSLQTTQQTLLSQASLAVLSEQDQNLNTAFSQSTNLQVNQTQINKYVTRISRGANFIPQKQNSNSVNNSVNTKPTRKRMNSPLHAQRRSKENSIVSESLVSHRESKSKLRNLSGDRKFTSTQKISIGPQVPFQEFQYYMSFARFFHKDKKFETQIKQLFNNSIKTQQYFSEIYLDHIQQSFHALQFCKETQKPKLEDIKQKIVNLPPNKFAKSIVFDLDETLIHCQESNDDPSDIALTIKFPTGETVEAGINIRPYCKEMLQILSQKYEIIVFTASHECYAQKVLNYLDPDKKLIHHRFFRDSCVVIQDGLHVKDLRVIGNRNIKDMVLIDNASYSFCFQSDNGVPIIPFYDNALDKELVYLTTYLMDLMQDQDIPLKNSTNFKTQLYLQDITFEQLITRL</sequence>
<dbReference type="SUPFAM" id="SSF56784">
    <property type="entry name" value="HAD-like"/>
    <property type="match status" value="1"/>
</dbReference>
<dbReference type="InterPro" id="IPR036412">
    <property type="entry name" value="HAD-like_sf"/>
</dbReference>
<dbReference type="Proteomes" id="UP000000600">
    <property type="component" value="Unassembled WGS sequence"/>
</dbReference>
<feature type="region of interest" description="Disordered" evidence="1">
    <location>
        <begin position="283"/>
        <end position="331"/>
    </location>
</feature>
<feature type="compositionally biased region" description="Polar residues" evidence="1">
    <location>
        <begin position="40"/>
        <end position="53"/>
    </location>
</feature>
<dbReference type="CDD" id="cd07521">
    <property type="entry name" value="HAD_FCP1-like"/>
    <property type="match status" value="1"/>
</dbReference>
<dbReference type="InterPro" id="IPR050365">
    <property type="entry name" value="TIM50"/>
</dbReference>
<dbReference type="eggNOG" id="KOG1605">
    <property type="taxonomic scope" value="Eukaryota"/>
</dbReference>
<feature type="region of interest" description="Disordered" evidence="1">
    <location>
        <begin position="79"/>
        <end position="121"/>
    </location>
</feature>
<dbReference type="SMART" id="SM00577">
    <property type="entry name" value="CPDc"/>
    <property type="match status" value="1"/>
</dbReference>
<dbReference type="OrthoDB" id="277011at2759"/>
<evidence type="ECO:0000256" key="1">
    <source>
        <dbReference type="SAM" id="MobiDB-lite"/>
    </source>
</evidence>
<dbReference type="OMA" id="RPYCKEM"/>